<organism evidence="3 4">
    <name type="scientific">Fusarium duplospermum</name>
    <dbReference type="NCBI Taxonomy" id="1325734"/>
    <lineage>
        <taxon>Eukaryota</taxon>
        <taxon>Fungi</taxon>
        <taxon>Dikarya</taxon>
        <taxon>Ascomycota</taxon>
        <taxon>Pezizomycotina</taxon>
        <taxon>Sordariomycetes</taxon>
        <taxon>Hypocreomycetidae</taxon>
        <taxon>Hypocreales</taxon>
        <taxon>Nectriaceae</taxon>
        <taxon>Fusarium</taxon>
        <taxon>Fusarium solani species complex</taxon>
    </lineage>
</organism>
<feature type="region of interest" description="Disordered" evidence="1">
    <location>
        <begin position="282"/>
        <end position="310"/>
    </location>
</feature>
<feature type="transmembrane region" description="Helical" evidence="2">
    <location>
        <begin position="981"/>
        <end position="1002"/>
    </location>
</feature>
<dbReference type="Proteomes" id="UP000288168">
    <property type="component" value="Unassembled WGS sequence"/>
</dbReference>
<comment type="caution">
    <text evidence="3">The sequence shown here is derived from an EMBL/GenBank/DDBJ whole genome shotgun (WGS) entry which is preliminary data.</text>
</comment>
<evidence type="ECO:0000256" key="2">
    <source>
        <dbReference type="SAM" id="Phobius"/>
    </source>
</evidence>
<keyword evidence="4" id="KW-1185">Reference proteome</keyword>
<dbReference type="AlphaFoldDB" id="A0A428PYS0"/>
<name>A0A428PYS0_9HYPO</name>
<accession>A0A428PYS0</accession>
<feature type="compositionally biased region" description="Polar residues" evidence="1">
    <location>
        <begin position="180"/>
        <end position="198"/>
    </location>
</feature>
<feature type="region of interest" description="Disordered" evidence="1">
    <location>
        <begin position="67"/>
        <end position="163"/>
    </location>
</feature>
<feature type="region of interest" description="Disordered" evidence="1">
    <location>
        <begin position="231"/>
        <end position="251"/>
    </location>
</feature>
<feature type="compositionally biased region" description="Basic and acidic residues" evidence="1">
    <location>
        <begin position="807"/>
        <end position="820"/>
    </location>
</feature>
<feature type="compositionally biased region" description="Polar residues" evidence="1">
    <location>
        <begin position="842"/>
        <end position="866"/>
    </location>
</feature>
<dbReference type="EMBL" id="NKCI01000076">
    <property type="protein sequence ID" value="RSL58129.1"/>
    <property type="molecule type" value="Genomic_DNA"/>
</dbReference>
<feature type="compositionally biased region" description="Polar residues" evidence="1">
    <location>
        <begin position="541"/>
        <end position="550"/>
    </location>
</feature>
<feature type="compositionally biased region" description="Polar residues" evidence="1">
    <location>
        <begin position="603"/>
        <end position="616"/>
    </location>
</feature>
<keyword evidence="2" id="KW-0812">Transmembrane</keyword>
<dbReference type="OrthoDB" id="3439820at2759"/>
<keyword evidence="2" id="KW-1133">Transmembrane helix</keyword>
<evidence type="ECO:0000313" key="4">
    <source>
        <dbReference type="Proteomes" id="UP000288168"/>
    </source>
</evidence>
<feature type="compositionally biased region" description="Polar residues" evidence="1">
    <location>
        <begin position="364"/>
        <end position="389"/>
    </location>
</feature>
<feature type="compositionally biased region" description="Polar residues" evidence="1">
    <location>
        <begin position="745"/>
        <end position="758"/>
    </location>
</feature>
<protein>
    <submittedName>
        <fullName evidence="3">Uncharacterized protein</fullName>
    </submittedName>
</protein>
<feature type="compositionally biased region" description="Polar residues" evidence="1">
    <location>
        <begin position="296"/>
        <end position="306"/>
    </location>
</feature>
<sequence length="1038" mass="115254">MVEARPGKGHTRRLTLGDVGGWIKIRQEPGRSTTLGDVGAWFKNKLPSNRPERGGTLRKINWENQEQMAKKPSEALNEGSRDIPPSTGHTSQHRRHPTDSHHLNRRGGMRASDQITDWNTPKNLSEVLPEPSLPGEKALAGHNISTDGHKESRTPLGHMDPLSVGKVSRNIACGDVGTMESKQTPESAPITESHTSAVSAKKPPILLLEDMEAREKARKLRRSLKESGDWLGVQGYNPHTGVPDASSSESGGEIMKVVRELQGLSEMDVSEATRQEIESHIEQIAQQQHDKRSQRLAEQQQATASVTGRWRRKTHQWLSAQEPILSPIAQSQRSESIFSKPRQLHINGGMAEQQELVDLGTPDGPSSSKQRLKTTESPQRSFSDSSDTVVRTPHRQHLRDLSPTALELFENGIIFDEPAEPGSNDGSPLRSYPNRSQHVTERLGGFPVTKNPRGDKAATIANDAQTNEQQQKRQKRVVMPFLGRGPQAEADSGGVQKVPKPRSSASLPGLSKIIKPLPLNHSFSLASSMSMLDEIIHRKNPLSQSPVRDSTTNHHKKSATLQTRSNPIGHDLLAENQLHPNLGSLYQQENLKRRALPDESHCQRQVQDSPSRSPTVQRLDWIPEPTARGKIGFLDYDESTKISDSDLLSHPQTPKREEVVDTGLRDQLLTMEEIQADVKTLRERLALVDQPSLTTLKNKDDNNGTRTWAQDAMRDITNKGNEVKRTCASTPITTTTGYAQTTSTSHPKPSCDSQTGLQQKRKVTRATHNLRSLGTTPGALEISQENRGRSTWPRSVSVTETRAIDTISRRQERTERHSELPPETCVSNKEPEPTSEVPAASLQCNNLSTSTSTMGSGDVGNTTAGDTLQEDTACKSPEYLLRQRLGHGTETNNQTMDLAVHVPGSFPSRLNAEDGIADPSSNGYGQDERRGLWDAIKEVSNAVKGCCIWVLKLYWRAVQPVFDSRSEYWVRTGQDNNWKDLGRFALAFPLIFSMVVLMVWIMEFTTIMKRCMNEYEGERMECLVVGTLAMLRRSLTGE</sequence>
<feature type="compositionally biased region" description="Polar residues" evidence="1">
    <location>
        <begin position="113"/>
        <end position="123"/>
    </location>
</feature>
<feature type="region of interest" description="Disordered" evidence="1">
    <location>
        <begin position="540"/>
        <end position="560"/>
    </location>
</feature>
<feature type="region of interest" description="Disordered" evidence="1">
    <location>
        <begin position="596"/>
        <end position="617"/>
    </location>
</feature>
<evidence type="ECO:0000256" key="1">
    <source>
        <dbReference type="SAM" id="MobiDB-lite"/>
    </source>
</evidence>
<dbReference type="STRING" id="1325734.A0A428PYS0"/>
<evidence type="ECO:0000313" key="3">
    <source>
        <dbReference type="EMBL" id="RSL58129.1"/>
    </source>
</evidence>
<proteinExistence type="predicted"/>
<feature type="region of interest" description="Disordered" evidence="1">
    <location>
        <begin position="780"/>
        <end position="868"/>
    </location>
</feature>
<reference evidence="3 4" key="1">
    <citation type="submission" date="2017-06" db="EMBL/GenBank/DDBJ databases">
        <title>Comparative genomic analysis of Ambrosia Fusariam Clade fungi.</title>
        <authorList>
            <person name="Stajich J.E."/>
            <person name="Carrillo J."/>
            <person name="Kijimoto T."/>
            <person name="Eskalen A."/>
            <person name="O'Donnell K."/>
            <person name="Kasson M."/>
        </authorList>
    </citation>
    <scope>NUCLEOTIDE SEQUENCE [LARGE SCALE GENOMIC DNA]</scope>
    <source>
        <strain evidence="3 4">NRRL62584</strain>
    </source>
</reference>
<gene>
    <name evidence="3" type="ORF">CEP54_007952</name>
</gene>
<feature type="region of interest" description="Disordered" evidence="1">
    <location>
        <begin position="357"/>
        <end position="398"/>
    </location>
</feature>
<keyword evidence="2" id="KW-0472">Membrane</keyword>
<feature type="region of interest" description="Disordered" evidence="1">
    <location>
        <begin position="735"/>
        <end position="764"/>
    </location>
</feature>
<feature type="region of interest" description="Disordered" evidence="1">
    <location>
        <begin position="484"/>
        <end position="509"/>
    </location>
</feature>
<feature type="region of interest" description="Disordered" evidence="1">
    <location>
        <begin position="179"/>
        <end position="199"/>
    </location>
</feature>
<feature type="compositionally biased region" description="Low complexity" evidence="1">
    <location>
        <begin position="735"/>
        <end position="744"/>
    </location>
</feature>